<name>A0A381NVA8_9ZZZZ</name>
<dbReference type="AlphaFoldDB" id="A0A381NVA8"/>
<dbReference type="EMBL" id="UINC01000581">
    <property type="protein sequence ID" value="SUZ57828.1"/>
    <property type="molecule type" value="Genomic_DNA"/>
</dbReference>
<dbReference type="Pfam" id="PF12900">
    <property type="entry name" value="Pyridox_ox_2"/>
    <property type="match status" value="1"/>
</dbReference>
<sequence length="199" mass="23727">MKKTKLRKYDPSETPINKQRRPNNVMDDNWIINFLNEVQIGHIATRWDNQPFINPSTFWYNSIRHEIYFHSNAVGRVRANSEMHTETCFETFRSGRLLPSNIPLEKSMQYESVVAFGKIRVVEDFDAKREYLQGLLDKYFGEMESGKDYRPITEDELKQTSVYAIAIDSWSGKRNWKDRADQGEFDEWPPLDEKWFDHY</sequence>
<gene>
    <name evidence="2" type="ORF">METZ01_LOCUS10682</name>
</gene>
<dbReference type="Gene3D" id="2.30.110.10">
    <property type="entry name" value="Electron Transport, Fmn-binding Protein, Chain A"/>
    <property type="match status" value="1"/>
</dbReference>
<proteinExistence type="predicted"/>
<evidence type="ECO:0008006" key="3">
    <source>
        <dbReference type="Google" id="ProtNLM"/>
    </source>
</evidence>
<accession>A0A381NVA8</accession>
<protein>
    <recommendedName>
        <fullName evidence="3">NimA</fullName>
    </recommendedName>
</protein>
<dbReference type="InterPro" id="IPR024747">
    <property type="entry name" value="Pyridox_Oxase-rel"/>
</dbReference>
<evidence type="ECO:0000313" key="2">
    <source>
        <dbReference type="EMBL" id="SUZ57828.1"/>
    </source>
</evidence>
<dbReference type="PANTHER" id="PTHR34071">
    <property type="entry name" value="5-NITROIMIDAZOLE ANTIBIOTICS RESISTANCE PROTEIN, NIMA-FAMILY-RELATED PROTEIN-RELATED"/>
    <property type="match status" value="1"/>
</dbReference>
<organism evidence="2">
    <name type="scientific">marine metagenome</name>
    <dbReference type="NCBI Taxonomy" id="408172"/>
    <lineage>
        <taxon>unclassified sequences</taxon>
        <taxon>metagenomes</taxon>
        <taxon>ecological metagenomes</taxon>
    </lineage>
</organism>
<feature type="region of interest" description="Disordered" evidence="1">
    <location>
        <begin position="1"/>
        <end position="22"/>
    </location>
</feature>
<evidence type="ECO:0000256" key="1">
    <source>
        <dbReference type="SAM" id="MobiDB-lite"/>
    </source>
</evidence>
<dbReference type="PANTHER" id="PTHR34071:SF2">
    <property type="entry name" value="FLAVIN-NUCLEOTIDE-BINDING PROTEIN"/>
    <property type="match status" value="1"/>
</dbReference>
<dbReference type="InterPro" id="IPR012349">
    <property type="entry name" value="Split_barrel_FMN-bd"/>
</dbReference>
<dbReference type="SUPFAM" id="SSF50475">
    <property type="entry name" value="FMN-binding split barrel"/>
    <property type="match status" value="1"/>
</dbReference>
<reference evidence="2" key="1">
    <citation type="submission" date="2018-05" db="EMBL/GenBank/DDBJ databases">
        <authorList>
            <person name="Lanie J.A."/>
            <person name="Ng W.-L."/>
            <person name="Kazmierczak K.M."/>
            <person name="Andrzejewski T.M."/>
            <person name="Davidsen T.M."/>
            <person name="Wayne K.J."/>
            <person name="Tettelin H."/>
            <person name="Glass J.I."/>
            <person name="Rusch D."/>
            <person name="Podicherti R."/>
            <person name="Tsui H.-C.T."/>
            <person name="Winkler M.E."/>
        </authorList>
    </citation>
    <scope>NUCLEOTIDE SEQUENCE</scope>
</reference>